<dbReference type="InterPro" id="IPR039020">
    <property type="entry name" value="PaxB-like"/>
</dbReference>
<protein>
    <submittedName>
        <fullName evidence="6">Uncharacterized protein</fullName>
    </submittedName>
</protein>
<dbReference type="GO" id="GO:0016020">
    <property type="term" value="C:membrane"/>
    <property type="evidence" value="ECO:0007669"/>
    <property type="project" value="UniProtKB-SubCell"/>
</dbReference>
<feature type="transmembrane region" description="Helical" evidence="5">
    <location>
        <begin position="70"/>
        <end position="89"/>
    </location>
</feature>
<dbReference type="PANTHER" id="PTHR42038">
    <property type="match status" value="1"/>
</dbReference>
<evidence type="ECO:0000256" key="2">
    <source>
        <dbReference type="ARBA" id="ARBA00022692"/>
    </source>
</evidence>
<organism evidence="6 7">
    <name type="scientific">Mucilaginibacter gracilis</name>
    <dbReference type="NCBI Taxonomy" id="423350"/>
    <lineage>
        <taxon>Bacteria</taxon>
        <taxon>Pseudomonadati</taxon>
        <taxon>Bacteroidota</taxon>
        <taxon>Sphingobacteriia</taxon>
        <taxon>Sphingobacteriales</taxon>
        <taxon>Sphingobacteriaceae</taxon>
        <taxon>Mucilaginibacter</taxon>
    </lineage>
</organism>
<dbReference type="AlphaFoldDB" id="A0A495J9Y8"/>
<dbReference type="PANTHER" id="PTHR42038:SF2">
    <property type="entry name" value="TERPENE CYCLASE AUSL"/>
    <property type="match status" value="1"/>
</dbReference>
<feature type="transmembrane region" description="Helical" evidence="5">
    <location>
        <begin position="6"/>
        <end position="27"/>
    </location>
</feature>
<comment type="subcellular location">
    <subcellularLocation>
        <location evidence="1">Membrane</location>
        <topology evidence="1">Multi-pass membrane protein</topology>
    </subcellularLocation>
</comment>
<evidence type="ECO:0000313" key="7">
    <source>
        <dbReference type="Proteomes" id="UP000268007"/>
    </source>
</evidence>
<proteinExistence type="predicted"/>
<evidence type="ECO:0000256" key="1">
    <source>
        <dbReference type="ARBA" id="ARBA00004141"/>
    </source>
</evidence>
<feature type="transmembrane region" description="Helical" evidence="5">
    <location>
        <begin position="124"/>
        <end position="144"/>
    </location>
</feature>
<feature type="transmembrane region" description="Helical" evidence="5">
    <location>
        <begin position="179"/>
        <end position="201"/>
    </location>
</feature>
<dbReference type="Pfam" id="PF25129">
    <property type="entry name" value="Pyr4-TMTC"/>
    <property type="match status" value="1"/>
</dbReference>
<gene>
    <name evidence="6" type="ORF">BDD43_5562</name>
</gene>
<dbReference type="RefSeq" id="WP_211339741.1">
    <property type="nucleotide sequence ID" value="NZ_RBKU01000001.1"/>
</dbReference>
<evidence type="ECO:0000256" key="4">
    <source>
        <dbReference type="ARBA" id="ARBA00023136"/>
    </source>
</evidence>
<evidence type="ECO:0000256" key="3">
    <source>
        <dbReference type="ARBA" id="ARBA00022989"/>
    </source>
</evidence>
<keyword evidence="3 5" id="KW-1133">Transmembrane helix</keyword>
<sequence>MHILDMTVFDQIMIGSGVCWTITYLLIIRRGMFDMSYGMPAAALFANLAWETIYSFVLPHSAPQLIVDRIWFGFDVLILLQYLRFGPVIARVRRTWAFYAQFLLGFSITCLLIVFLSSALKDQYGAYAAFGQNLMMSVLFIAMLRERKSVGGQSMYIALFKCLGTLLASIAFYTQTKTYSHSALMQLLFVAIFIYDALYVIELYKELKARKIKPFKRF</sequence>
<comment type="caution">
    <text evidence="6">The sequence shown here is derived from an EMBL/GenBank/DDBJ whole genome shotgun (WGS) entry which is preliminary data.</text>
</comment>
<dbReference type="EMBL" id="RBKU01000001">
    <property type="protein sequence ID" value="RKR85298.1"/>
    <property type="molecule type" value="Genomic_DNA"/>
</dbReference>
<keyword evidence="7" id="KW-1185">Reference proteome</keyword>
<feature type="transmembrane region" description="Helical" evidence="5">
    <location>
        <begin position="96"/>
        <end position="118"/>
    </location>
</feature>
<accession>A0A495J9Y8</accession>
<feature type="transmembrane region" description="Helical" evidence="5">
    <location>
        <begin position="156"/>
        <end position="173"/>
    </location>
</feature>
<dbReference type="GO" id="GO:0016829">
    <property type="term" value="F:lyase activity"/>
    <property type="evidence" value="ECO:0007669"/>
    <property type="project" value="InterPro"/>
</dbReference>
<reference evidence="6 7" key="1">
    <citation type="submission" date="2018-10" db="EMBL/GenBank/DDBJ databases">
        <title>Genomic Encyclopedia of Archaeal and Bacterial Type Strains, Phase II (KMG-II): from individual species to whole genera.</title>
        <authorList>
            <person name="Goeker M."/>
        </authorList>
    </citation>
    <scope>NUCLEOTIDE SEQUENCE [LARGE SCALE GENOMIC DNA]</scope>
    <source>
        <strain evidence="6 7">DSM 18602</strain>
    </source>
</reference>
<feature type="transmembrane region" description="Helical" evidence="5">
    <location>
        <begin position="39"/>
        <end position="58"/>
    </location>
</feature>
<keyword evidence="2 5" id="KW-0812">Transmembrane</keyword>
<name>A0A495J9Y8_9SPHI</name>
<dbReference type="Proteomes" id="UP000268007">
    <property type="component" value="Unassembled WGS sequence"/>
</dbReference>
<keyword evidence="4 5" id="KW-0472">Membrane</keyword>
<evidence type="ECO:0000313" key="6">
    <source>
        <dbReference type="EMBL" id="RKR85298.1"/>
    </source>
</evidence>
<evidence type="ECO:0000256" key="5">
    <source>
        <dbReference type="SAM" id="Phobius"/>
    </source>
</evidence>